<evidence type="ECO:0000256" key="1">
    <source>
        <dbReference type="ARBA" id="ARBA00022630"/>
    </source>
</evidence>
<gene>
    <name evidence="6" type="ORF">E6B08_10975</name>
</gene>
<proteinExistence type="predicted"/>
<dbReference type="GO" id="GO:0008726">
    <property type="term" value="F:alkanesulfonate monooxygenase activity"/>
    <property type="evidence" value="ECO:0007669"/>
    <property type="project" value="TreeGrafter"/>
</dbReference>
<dbReference type="RefSeq" id="WP_136914014.1">
    <property type="nucleotide sequence ID" value="NZ_CP039371.1"/>
</dbReference>
<dbReference type="Gene3D" id="3.20.20.30">
    <property type="entry name" value="Luciferase-like domain"/>
    <property type="match status" value="1"/>
</dbReference>
<dbReference type="Proteomes" id="UP000298551">
    <property type="component" value="Chromosome"/>
</dbReference>
<dbReference type="PANTHER" id="PTHR42847:SF9">
    <property type="entry name" value="BLL6451 PROTEIN"/>
    <property type="match status" value="1"/>
</dbReference>
<dbReference type="AlphaFoldDB" id="A0A4D6XBS8"/>
<sequence length="379" mass="41927">MPIEIRGRIPFNGKQPLSDTPAGRYASFFVQRSPRAGADASVIIRAAREQEALGYDSSLIPQNSLRADVWTCCGWALTATRRLNLVAAHRIGWQQPTLAARTLATLDQLSGGRQQVHILQGRTDEDMRRDGDFLDKAERYARSEEYLEIFKRTLVAEQPFDFSGRYYQVRDAYSTVRPTRLPTLHFPGGSDAGLDLAARHADVWAVAGHTPEQARMGIERVSRLALERHGRELQRFWVGAFNLILGRSDELAWAKAEAITQEVEAFIAAGHAPQPLLSSAGEPQTDSGALYTRLGRLSGHGPSLVGSPATVAAHVLAFYRAGVTCFTLGGLCEYHSYDGSDLIGHEDRELLAEVIALIRRGVADEDRRRASNEPQRERV</sequence>
<dbReference type="EMBL" id="CP039371">
    <property type="protein sequence ID" value="QCI11850.1"/>
    <property type="molecule type" value="Genomic_DNA"/>
</dbReference>
<keyword evidence="2" id="KW-0288">FMN</keyword>
<evidence type="ECO:0000313" key="6">
    <source>
        <dbReference type="EMBL" id="QCI11850.1"/>
    </source>
</evidence>
<protein>
    <submittedName>
        <fullName evidence="6">LLM class flavin-dependent oxidoreductase</fullName>
    </submittedName>
</protein>
<dbReference type="InterPro" id="IPR036661">
    <property type="entry name" value="Luciferase-like_sf"/>
</dbReference>
<evidence type="ECO:0000313" key="7">
    <source>
        <dbReference type="Proteomes" id="UP000298551"/>
    </source>
</evidence>
<reference evidence="7" key="1">
    <citation type="submission" date="2019-04" db="EMBL/GenBank/DDBJ databases">
        <title>Genome sequence of Pseudomonas putida 1290, an auxin catabolizing strain.</title>
        <authorList>
            <person name="Laird T.S."/>
            <person name="Leveau J.H.J."/>
        </authorList>
    </citation>
    <scope>NUCLEOTIDE SEQUENCE [LARGE SCALE GENOMIC DNA]</scope>
    <source>
        <strain evidence="7">1290</strain>
    </source>
</reference>
<name>A0A4D6XBS8_PSEPU</name>
<dbReference type="Pfam" id="PF00296">
    <property type="entry name" value="Bac_luciferase"/>
    <property type="match status" value="1"/>
</dbReference>
<dbReference type="OrthoDB" id="9814695at2"/>
<dbReference type="GO" id="GO:0046306">
    <property type="term" value="P:alkanesulfonate catabolic process"/>
    <property type="evidence" value="ECO:0007669"/>
    <property type="project" value="TreeGrafter"/>
</dbReference>
<evidence type="ECO:0000256" key="2">
    <source>
        <dbReference type="ARBA" id="ARBA00022643"/>
    </source>
</evidence>
<keyword evidence="3" id="KW-0560">Oxidoreductase</keyword>
<dbReference type="InterPro" id="IPR050172">
    <property type="entry name" value="SsuD_RutA_monooxygenase"/>
</dbReference>
<evidence type="ECO:0000256" key="4">
    <source>
        <dbReference type="ARBA" id="ARBA00023033"/>
    </source>
</evidence>
<feature type="domain" description="Luciferase-like" evidence="5">
    <location>
        <begin position="27"/>
        <end position="324"/>
    </location>
</feature>
<organism evidence="6 7">
    <name type="scientific">Pseudomonas putida</name>
    <name type="common">Arthrobacter siderocapsulatus</name>
    <dbReference type="NCBI Taxonomy" id="303"/>
    <lineage>
        <taxon>Bacteria</taxon>
        <taxon>Pseudomonadati</taxon>
        <taxon>Pseudomonadota</taxon>
        <taxon>Gammaproteobacteria</taxon>
        <taxon>Pseudomonadales</taxon>
        <taxon>Pseudomonadaceae</taxon>
        <taxon>Pseudomonas</taxon>
    </lineage>
</organism>
<keyword evidence="4" id="KW-0503">Monooxygenase</keyword>
<evidence type="ECO:0000256" key="3">
    <source>
        <dbReference type="ARBA" id="ARBA00023002"/>
    </source>
</evidence>
<evidence type="ECO:0000259" key="5">
    <source>
        <dbReference type="Pfam" id="PF00296"/>
    </source>
</evidence>
<accession>A0A4D6XBS8</accession>
<dbReference type="InterPro" id="IPR011251">
    <property type="entry name" value="Luciferase-like_dom"/>
</dbReference>
<dbReference type="SUPFAM" id="SSF51679">
    <property type="entry name" value="Bacterial luciferase-like"/>
    <property type="match status" value="1"/>
</dbReference>
<dbReference type="PANTHER" id="PTHR42847">
    <property type="entry name" value="ALKANESULFONATE MONOOXYGENASE"/>
    <property type="match status" value="1"/>
</dbReference>
<keyword evidence="1" id="KW-0285">Flavoprotein</keyword>